<feature type="transmembrane region" description="Helical" evidence="1">
    <location>
        <begin position="314"/>
        <end position="334"/>
    </location>
</feature>
<keyword evidence="1" id="KW-1133">Transmembrane helix</keyword>
<proteinExistence type="predicted"/>
<feature type="transmembrane region" description="Helical" evidence="1">
    <location>
        <begin position="199"/>
        <end position="219"/>
    </location>
</feature>
<keyword evidence="3" id="KW-1185">Reference proteome</keyword>
<dbReference type="AlphaFoldDB" id="F2N844"/>
<reference evidence="3" key="1">
    <citation type="journal article" date="2013" name="Stand. Genomic Sci.">
        <title>Complete genome sequence of Coriobacterium glomerans type strain (PW2(T)) from the midgut of Pyrrhocoris apterus L. (red soldier bug).</title>
        <authorList>
            <person name="Stackebrandt E."/>
            <person name="Zeytun A."/>
            <person name="Lapidus A."/>
            <person name="Nolan M."/>
            <person name="Lucas S."/>
            <person name="Hammon N."/>
            <person name="Deshpande S."/>
            <person name="Cheng J.F."/>
            <person name="Tapia R."/>
            <person name="Goodwin L.A."/>
            <person name="Pitluck S."/>
            <person name="Liolios K."/>
            <person name="Pagani I."/>
            <person name="Ivanova N."/>
            <person name="Mavromatis K."/>
            <person name="Mikhailova N."/>
            <person name="Huntemann M."/>
            <person name="Pati A."/>
            <person name="Chen A."/>
            <person name="Palaniappan K."/>
            <person name="Chang Y.J."/>
            <person name="Land M."/>
            <person name="Hauser L."/>
            <person name="Rohde M."/>
            <person name="Pukall R."/>
            <person name="Goker M."/>
            <person name="Detter J.C."/>
            <person name="Woyke T."/>
            <person name="Bristow J."/>
            <person name="Eisen J.A."/>
            <person name="Markowitz V."/>
            <person name="Hugenholtz P."/>
            <person name="Kyrpides N.C."/>
            <person name="Klenk H.P."/>
        </authorList>
    </citation>
    <scope>NUCLEOTIDE SEQUENCE</scope>
    <source>
        <strain evidence="3">ATCC 49209 / DSM 20642 / JCM 10262 / PW2</strain>
    </source>
</reference>
<feature type="transmembrane region" description="Helical" evidence="1">
    <location>
        <begin position="437"/>
        <end position="458"/>
    </location>
</feature>
<dbReference type="EMBL" id="CP002628">
    <property type="protein sequence ID" value="AEB07227.1"/>
    <property type="molecule type" value="Genomic_DNA"/>
</dbReference>
<sequence>MRVCETKKDPMGLLIPLVILIALIICSLYWYSVCRSVWFLVFSLPLSSAVAAFAYILATNNKVAEANWPFRTCFLLFGIIFLGLFTPGSVPDEPYHFWSSYGLATLMTGKPIDSEHDKIFVRNSDVKEDPTSSPIVSYQSVKRVISRFELFSRDSSWTQHAVPKGSLDWTSNPVFIKFFSAAGIILGWLLNLGTYPLFYMGRIFNFALFYLLACLAIRMTPVGKTGFKIICLLPITLHLASSYSYDAGIIGLAFLLIALLLRLLYGSTSEIKTALVGIPICAVLLAPCKVVYIFIVFVLFLVPSSRFQSKKFALTYKCGVLLCCVFAIAALRMATLFSMAGSSSSSVGLDYRGAESGTFYHLSDAIADPLHATGIFFRTIDQLGEFYISGTVGTTLGWFQGNIAAPGFYTFGYLLVLLLSFARSNDDDITIVAKSRFVFFAVCALSWLATMMSMYLAWTFNSEPIVMGVQGRYLLPVLPLLGLAFRSRKLRYDGSMANATLVAVTTINTLYVLRIIAIVLIS</sequence>
<dbReference type="eggNOG" id="COG4713">
    <property type="taxonomic scope" value="Bacteria"/>
</dbReference>
<protein>
    <recommendedName>
        <fullName evidence="4">DUF2142 domain-containing protein</fullName>
    </recommendedName>
</protein>
<dbReference type="STRING" id="700015.Corgl_1121"/>
<feature type="transmembrane region" description="Helical" evidence="1">
    <location>
        <begin position="174"/>
        <end position="192"/>
    </location>
</feature>
<evidence type="ECO:0008006" key="4">
    <source>
        <dbReference type="Google" id="ProtNLM"/>
    </source>
</evidence>
<accession>F2N844</accession>
<keyword evidence="1" id="KW-0812">Transmembrane</keyword>
<dbReference type="RefSeq" id="WP_013708970.1">
    <property type="nucleotide sequence ID" value="NC_015389.1"/>
</dbReference>
<feature type="transmembrane region" description="Helical" evidence="1">
    <location>
        <begin position="277"/>
        <end position="302"/>
    </location>
</feature>
<feature type="transmembrane region" description="Helical" evidence="1">
    <location>
        <begin position="37"/>
        <end position="58"/>
    </location>
</feature>
<feature type="transmembrane region" description="Helical" evidence="1">
    <location>
        <begin position="497"/>
        <end position="521"/>
    </location>
</feature>
<dbReference type="KEGG" id="cgo:Corgl_1121"/>
<dbReference type="HOGENOM" id="CLU_025380_0_2_11"/>
<evidence type="ECO:0000256" key="1">
    <source>
        <dbReference type="SAM" id="Phobius"/>
    </source>
</evidence>
<dbReference type="OrthoDB" id="3175450at2"/>
<gene>
    <name evidence="2" type="ordered locus">Corgl_1121</name>
</gene>
<feature type="transmembrane region" description="Helical" evidence="1">
    <location>
        <begin position="464"/>
        <end position="485"/>
    </location>
</feature>
<evidence type="ECO:0000313" key="2">
    <source>
        <dbReference type="EMBL" id="AEB07227.1"/>
    </source>
</evidence>
<feature type="transmembrane region" description="Helical" evidence="1">
    <location>
        <begin position="403"/>
        <end position="425"/>
    </location>
</feature>
<name>F2N844_CORGP</name>
<dbReference type="Proteomes" id="UP000006851">
    <property type="component" value="Chromosome"/>
</dbReference>
<dbReference type="Pfam" id="PF09913">
    <property type="entry name" value="DUF2142"/>
    <property type="match status" value="1"/>
</dbReference>
<organism evidence="2 3">
    <name type="scientific">Coriobacterium glomerans (strain ATCC 49209 / DSM 20642 / JCM 10262 / PW2)</name>
    <dbReference type="NCBI Taxonomy" id="700015"/>
    <lineage>
        <taxon>Bacteria</taxon>
        <taxon>Bacillati</taxon>
        <taxon>Actinomycetota</taxon>
        <taxon>Coriobacteriia</taxon>
        <taxon>Coriobacteriales</taxon>
        <taxon>Coriobacteriaceae</taxon>
        <taxon>Coriobacterium</taxon>
    </lineage>
</organism>
<keyword evidence="1" id="KW-0472">Membrane</keyword>
<feature type="transmembrane region" description="Helical" evidence="1">
    <location>
        <begin position="12"/>
        <end position="31"/>
    </location>
</feature>
<evidence type="ECO:0000313" key="3">
    <source>
        <dbReference type="Proteomes" id="UP000006851"/>
    </source>
</evidence>
<dbReference type="InterPro" id="IPR018674">
    <property type="entry name" value="DUF2142_membrane"/>
</dbReference>
<feature type="transmembrane region" description="Helical" evidence="1">
    <location>
        <begin position="70"/>
        <end position="90"/>
    </location>
</feature>
<feature type="transmembrane region" description="Helical" evidence="1">
    <location>
        <begin position="247"/>
        <end position="265"/>
    </location>
</feature>